<dbReference type="Proteomes" id="UP000254893">
    <property type="component" value="Unassembled WGS sequence"/>
</dbReference>
<dbReference type="PRINTS" id="PR00037">
    <property type="entry name" value="HTHLACR"/>
</dbReference>
<dbReference type="GO" id="GO:0003700">
    <property type="term" value="F:DNA-binding transcription factor activity"/>
    <property type="evidence" value="ECO:0007669"/>
    <property type="project" value="InterPro"/>
</dbReference>
<proteinExistence type="predicted"/>
<dbReference type="PROSITE" id="PS51000">
    <property type="entry name" value="HTH_DEOR_2"/>
    <property type="match status" value="1"/>
</dbReference>
<dbReference type="InterPro" id="IPR036388">
    <property type="entry name" value="WH-like_DNA-bd_sf"/>
</dbReference>
<dbReference type="Pfam" id="PF08220">
    <property type="entry name" value="HTH_DeoR"/>
    <property type="match status" value="1"/>
</dbReference>
<gene>
    <name evidence="5" type="primary">glcR_3</name>
    <name evidence="5" type="ORF">NCTC11388_03765</name>
</gene>
<evidence type="ECO:0000259" key="4">
    <source>
        <dbReference type="PROSITE" id="PS51000"/>
    </source>
</evidence>
<accession>A0A380CPC6</accession>
<protein>
    <submittedName>
        <fullName evidence="5">HTH-type transcriptional repressor glcR</fullName>
    </submittedName>
</protein>
<keyword evidence="2" id="KW-0238">DNA-binding</keyword>
<dbReference type="InterPro" id="IPR018356">
    <property type="entry name" value="Tscrpt_reg_HTH_DeoR_CS"/>
</dbReference>
<evidence type="ECO:0000256" key="2">
    <source>
        <dbReference type="ARBA" id="ARBA00023125"/>
    </source>
</evidence>
<dbReference type="SMART" id="SM00420">
    <property type="entry name" value="HTH_DEOR"/>
    <property type="match status" value="1"/>
</dbReference>
<dbReference type="Gene3D" id="1.10.10.10">
    <property type="entry name" value="Winged helix-like DNA-binding domain superfamily/Winged helix DNA-binding domain"/>
    <property type="match status" value="1"/>
</dbReference>
<dbReference type="PANTHER" id="PTHR30363">
    <property type="entry name" value="HTH-TYPE TRANSCRIPTIONAL REGULATOR SRLR-RELATED"/>
    <property type="match status" value="1"/>
</dbReference>
<organism evidence="5 6">
    <name type="scientific">Sphingobacterium spiritivorum</name>
    <name type="common">Flavobacterium spiritivorum</name>
    <dbReference type="NCBI Taxonomy" id="258"/>
    <lineage>
        <taxon>Bacteria</taxon>
        <taxon>Pseudomonadati</taxon>
        <taxon>Bacteroidota</taxon>
        <taxon>Sphingobacteriia</taxon>
        <taxon>Sphingobacteriales</taxon>
        <taxon>Sphingobacteriaceae</taxon>
        <taxon>Sphingobacterium</taxon>
    </lineage>
</organism>
<dbReference type="AlphaFoldDB" id="A0A380CPC6"/>
<dbReference type="InterPro" id="IPR014036">
    <property type="entry name" value="DeoR-like_C"/>
</dbReference>
<feature type="domain" description="HTH deoR-type" evidence="4">
    <location>
        <begin position="3"/>
        <end position="58"/>
    </location>
</feature>
<dbReference type="PANTHER" id="PTHR30363:SF44">
    <property type="entry name" value="AGA OPERON TRANSCRIPTIONAL REPRESSOR-RELATED"/>
    <property type="match status" value="1"/>
</dbReference>
<dbReference type="GO" id="GO:0003677">
    <property type="term" value="F:DNA binding"/>
    <property type="evidence" value="ECO:0007669"/>
    <property type="project" value="UniProtKB-KW"/>
</dbReference>
<dbReference type="InterPro" id="IPR001034">
    <property type="entry name" value="DeoR_HTH"/>
</dbReference>
<sequence>MLKEERFDHILTMLRDSGKVGYTPLSVDLSVSEDTIRRDIDTLSDRGLLVKVRGGAILPARNPLNFQDRSSYFTTEKEIIALKTQPFIKAGQTIFMDGGTTICEIAAHLPTHSNFRVITNNQALIPLLSVYKGIEIIVLGGIYNREAQVNIGLQTCEEVRTYVADLYLMGACAIQYQYGVTAGTKEERDLKQAMLKSSLQQIVVSHTDKLNSTYPFKVCDVSDVDTLITEAASDDKRLDDFRGSGIQLV</sequence>
<name>A0A380CPC6_SPHSI</name>
<dbReference type="EMBL" id="UGYW01000002">
    <property type="protein sequence ID" value="SUJ25677.1"/>
    <property type="molecule type" value="Genomic_DNA"/>
</dbReference>
<dbReference type="SUPFAM" id="SSF46785">
    <property type="entry name" value="Winged helix' DNA-binding domain"/>
    <property type="match status" value="1"/>
</dbReference>
<evidence type="ECO:0000256" key="3">
    <source>
        <dbReference type="ARBA" id="ARBA00023163"/>
    </source>
</evidence>
<reference evidence="5 6" key="1">
    <citation type="submission" date="2018-06" db="EMBL/GenBank/DDBJ databases">
        <authorList>
            <consortium name="Pathogen Informatics"/>
            <person name="Doyle S."/>
        </authorList>
    </citation>
    <scope>NUCLEOTIDE SEQUENCE [LARGE SCALE GENOMIC DNA]</scope>
    <source>
        <strain evidence="5 6">NCTC11388</strain>
    </source>
</reference>
<evidence type="ECO:0000313" key="6">
    <source>
        <dbReference type="Proteomes" id="UP000254893"/>
    </source>
</evidence>
<dbReference type="InterPro" id="IPR036390">
    <property type="entry name" value="WH_DNA-bd_sf"/>
</dbReference>
<dbReference type="RefSeq" id="WP_115171168.1">
    <property type="nucleotide sequence ID" value="NZ_UGYW01000002.1"/>
</dbReference>
<keyword evidence="1" id="KW-0805">Transcription regulation</keyword>
<dbReference type="PROSITE" id="PS00894">
    <property type="entry name" value="HTH_DEOR_1"/>
    <property type="match status" value="1"/>
</dbReference>
<dbReference type="InterPro" id="IPR037171">
    <property type="entry name" value="NagB/RpiA_transferase-like"/>
</dbReference>
<keyword evidence="3" id="KW-0804">Transcription</keyword>
<evidence type="ECO:0000313" key="5">
    <source>
        <dbReference type="EMBL" id="SUJ25677.1"/>
    </source>
</evidence>
<dbReference type="InterPro" id="IPR050313">
    <property type="entry name" value="Carb_Metab_HTH_regulators"/>
</dbReference>
<evidence type="ECO:0000256" key="1">
    <source>
        <dbReference type="ARBA" id="ARBA00023015"/>
    </source>
</evidence>
<dbReference type="SUPFAM" id="SSF100950">
    <property type="entry name" value="NagB/RpiA/CoA transferase-like"/>
    <property type="match status" value="1"/>
</dbReference>
<dbReference type="SMART" id="SM01134">
    <property type="entry name" value="DeoRC"/>
    <property type="match status" value="1"/>
</dbReference>
<dbReference type="Pfam" id="PF00455">
    <property type="entry name" value="DeoRC"/>
    <property type="match status" value="1"/>
</dbReference>